<accession>A0AAE0LEZ2</accession>
<evidence type="ECO:0000313" key="1">
    <source>
        <dbReference type="EMBL" id="KAK3282946.1"/>
    </source>
</evidence>
<comment type="caution">
    <text evidence="1">The sequence shown here is derived from an EMBL/GenBank/DDBJ whole genome shotgun (WGS) entry which is preliminary data.</text>
</comment>
<reference evidence="1 2" key="1">
    <citation type="journal article" date="2015" name="Genome Biol. Evol.">
        <title>Comparative Genomics of a Bacterivorous Green Alga Reveals Evolutionary Causalities and Consequences of Phago-Mixotrophic Mode of Nutrition.</title>
        <authorList>
            <person name="Burns J.A."/>
            <person name="Paasch A."/>
            <person name="Narechania A."/>
            <person name="Kim E."/>
        </authorList>
    </citation>
    <scope>NUCLEOTIDE SEQUENCE [LARGE SCALE GENOMIC DNA]</scope>
    <source>
        <strain evidence="1 2">PLY_AMNH</strain>
    </source>
</reference>
<dbReference type="EMBL" id="LGRX02003090">
    <property type="protein sequence ID" value="KAK3282946.1"/>
    <property type="molecule type" value="Genomic_DNA"/>
</dbReference>
<dbReference type="Proteomes" id="UP001190700">
    <property type="component" value="Unassembled WGS sequence"/>
</dbReference>
<sequence>MSLHAQAVPRELEVEDEEADYMKQTRPDQKGEVVNQQGDVVVLKNLDHDAPRGCWLEFEGGAQGVLMWRREPLCFAYMLDGASCSSGVKVKWSEDRAGVLTDRAMWGAVVNPLSHIT</sequence>
<dbReference type="AlphaFoldDB" id="A0AAE0LEZ2"/>
<protein>
    <submittedName>
        <fullName evidence="1">Uncharacterized protein</fullName>
    </submittedName>
</protein>
<proteinExistence type="predicted"/>
<feature type="non-terminal residue" evidence="1">
    <location>
        <position position="117"/>
    </location>
</feature>
<evidence type="ECO:0000313" key="2">
    <source>
        <dbReference type="Proteomes" id="UP001190700"/>
    </source>
</evidence>
<gene>
    <name evidence="1" type="ORF">CYMTET_9338</name>
</gene>
<keyword evidence="2" id="KW-1185">Reference proteome</keyword>
<name>A0AAE0LEZ2_9CHLO</name>
<organism evidence="1 2">
    <name type="scientific">Cymbomonas tetramitiformis</name>
    <dbReference type="NCBI Taxonomy" id="36881"/>
    <lineage>
        <taxon>Eukaryota</taxon>
        <taxon>Viridiplantae</taxon>
        <taxon>Chlorophyta</taxon>
        <taxon>Pyramimonadophyceae</taxon>
        <taxon>Pyramimonadales</taxon>
        <taxon>Pyramimonadaceae</taxon>
        <taxon>Cymbomonas</taxon>
    </lineage>
</organism>